<gene>
    <name evidence="4" type="ORF">KFK09_013625</name>
</gene>
<dbReference type="PANTHER" id="PTHR31044:SF57">
    <property type="entry name" value="CARBOHYDRATE-BINDING X8 DOMAIN SUPERFAMILY PROTEIN"/>
    <property type="match status" value="1"/>
</dbReference>
<comment type="caution">
    <text evidence="4">The sequence shown here is derived from an EMBL/GenBank/DDBJ whole genome shotgun (WGS) entry which is preliminary data.</text>
</comment>
<reference evidence="4" key="1">
    <citation type="journal article" date="2022" name="Front. Genet.">
        <title>Chromosome-Scale Assembly of the Dendrobium nobile Genome Provides Insights Into the Molecular Mechanism of the Biosynthesis of the Medicinal Active Ingredient of Dendrobium.</title>
        <authorList>
            <person name="Xu Q."/>
            <person name="Niu S.-C."/>
            <person name="Li K.-L."/>
            <person name="Zheng P.-J."/>
            <person name="Zhang X.-J."/>
            <person name="Jia Y."/>
            <person name="Liu Y."/>
            <person name="Niu Y.-X."/>
            <person name="Yu L.-H."/>
            <person name="Chen D.-F."/>
            <person name="Zhang G.-Q."/>
        </authorList>
    </citation>
    <scope>NUCLEOTIDE SEQUENCE</scope>
    <source>
        <tissue evidence="4">Leaf</tissue>
    </source>
</reference>
<protein>
    <recommendedName>
        <fullName evidence="3">X8 domain-containing protein</fullName>
    </recommendedName>
</protein>
<evidence type="ECO:0000256" key="2">
    <source>
        <dbReference type="SAM" id="SignalP"/>
    </source>
</evidence>
<proteinExistence type="predicted"/>
<dbReference type="Gene3D" id="1.20.58.1040">
    <property type="match status" value="1"/>
</dbReference>
<dbReference type="GO" id="GO:0009506">
    <property type="term" value="C:plasmodesma"/>
    <property type="evidence" value="ECO:0007669"/>
    <property type="project" value="UniProtKB-ARBA"/>
</dbReference>
<dbReference type="SMR" id="A0A8T3B7S3"/>
<name>A0A8T3B7S3_DENNO</name>
<feature type="domain" description="X8" evidence="3">
    <location>
        <begin position="38"/>
        <end position="121"/>
    </location>
</feature>
<keyword evidence="5" id="KW-1185">Reference proteome</keyword>
<keyword evidence="1 2" id="KW-0732">Signal</keyword>
<dbReference type="PANTHER" id="PTHR31044">
    <property type="entry name" value="BETA-1,3 GLUCANASE"/>
    <property type="match status" value="1"/>
</dbReference>
<feature type="signal peptide" evidence="2">
    <location>
        <begin position="1"/>
        <end position="30"/>
    </location>
</feature>
<dbReference type="OrthoDB" id="1928574at2759"/>
<organism evidence="4 5">
    <name type="scientific">Dendrobium nobile</name>
    <name type="common">Orchid</name>
    <dbReference type="NCBI Taxonomy" id="94219"/>
    <lineage>
        <taxon>Eukaryota</taxon>
        <taxon>Viridiplantae</taxon>
        <taxon>Streptophyta</taxon>
        <taxon>Embryophyta</taxon>
        <taxon>Tracheophyta</taxon>
        <taxon>Spermatophyta</taxon>
        <taxon>Magnoliopsida</taxon>
        <taxon>Liliopsida</taxon>
        <taxon>Asparagales</taxon>
        <taxon>Orchidaceae</taxon>
        <taxon>Epidendroideae</taxon>
        <taxon>Malaxideae</taxon>
        <taxon>Dendrobiinae</taxon>
        <taxon>Dendrobium</taxon>
    </lineage>
</organism>
<dbReference type="Proteomes" id="UP000829196">
    <property type="component" value="Unassembled WGS sequence"/>
</dbReference>
<dbReference type="InterPro" id="IPR012946">
    <property type="entry name" value="X8"/>
</dbReference>
<dbReference type="InterPro" id="IPR044788">
    <property type="entry name" value="X8_dom_prot"/>
</dbReference>
<accession>A0A8T3B7S3</accession>
<dbReference type="SMART" id="SM00768">
    <property type="entry name" value="X8"/>
    <property type="match status" value="1"/>
</dbReference>
<feature type="chain" id="PRO_5035719254" description="X8 domain-containing protein" evidence="2">
    <location>
        <begin position="31"/>
        <end position="138"/>
    </location>
</feature>
<dbReference type="EMBL" id="JAGYWB010000010">
    <property type="protein sequence ID" value="KAI0507500.1"/>
    <property type="molecule type" value="Genomic_DNA"/>
</dbReference>
<evidence type="ECO:0000313" key="5">
    <source>
        <dbReference type="Proteomes" id="UP000829196"/>
    </source>
</evidence>
<evidence type="ECO:0000259" key="3">
    <source>
        <dbReference type="SMART" id="SM00768"/>
    </source>
</evidence>
<dbReference type="AlphaFoldDB" id="A0A8T3B7S3"/>
<sequence>MAARNSLAAFLYFSLLLFSVFTVKVDGCQASPQLPEKTWCVANPSTKEAELQNNIEFVCSKLDCSLIQIGGLCFVPETKISHASVAMNLYYQSMGRNSWNCHFGGSGLIVMMDAIMNVFRFEEYGRNRVEVFMMLQLK</sequence>
<evidence type="ECO:0000256" key="1">
    <source>
        <dbReference type="ARBA" id="ARBA00022729"/>
    </source>
</evidence>
<dbReference type="Pfam" id="PF07983">
    <property type="entry name" value="X8"/>
    <property type="match status" value="1"/>
</dbReference>
<evidence type="ECO:0000313" key="4">
    <source>
        <dbReference type="EMBL" id="KAI0507500.1"/>
    </source>
</evidence>